<evidence type="ECO:0000313" key="4">
    <source>
        <dbReference type="Proteomes" id="UP001481677"/>
    </source>
</evidence>
<dbReference type="EMBL" id="VOQS01000005">
    <property type="protein sequence ID" value="TXC80699.1"/>
    <property type="molecule type" value="Genomic_DNA"/>
</dbReference>
<dbReference type="Proteomes" id="UP000321776">
    <property type="component" value="Unassembled WGS sequence"/>
</dbReference>
<dbReference type="Gene3D" id="2.30.40.10">
    <property type="entry name" value="Urease, subunit C, domain 1"/>
    <property type="match status" value="1"/>
</dbReference>
<accession>A0A5C6V6N7</accession>
<dbReference type="RefSeq" id="WP_147238145.1">
    <property type="nucleotide sequence ID" value="NZ_JAZHFZ010000054.1"/>
</dbReference>
<dbReference type="InterPro" id="IPR011059">
    <property type="entry name" value="Metal-dep_hydrolase_composite"/>
</dbReference>
<sequence>MDVLESSTCERDWAIVDTLYFDSTRHRFVRGDIEINGRRIARLLPPRTSQCACSMPGDTAACLPGLIEADATLGHQDWSRYSQHLAAHGVTTAGVFCSSLADCAACYGANSLRRIFYVELAEDGGGATGIEAGVRMLEAVCATNTFRQKCCEFIPAVVPGEVGSAETIVGAARVAERLGKRLCVRLSSTADDARLFKESRYFTEVGLLSYLSLLSQVTIFNLSQLSRRDVAMVNESSANLVCSPGAVSEWLRDEHFARLSMKDRALAFSIDRDTPVHGSQYRSVALLSSALTHQSGDSTMLGDFMVDALTSSAARALGIADIGRIEAGMKADLCLFDRPKSLTEHGGSWDFIELVTYSEPRDVLIGGVAMRRKDIAACELEEACASTQLCTTLSTSGYLRPRHTERLSGAGSAQEFTASEFRT</sequence>
<proteinExistence type="predicted"/>
<evidence type="ECO:0000313" key="3">
    <source>
        <dbReference type="Proteomes" id="UP000321776"/>
    </source>
</evidence>
<dbReference type="EMBL" id="JAZHGA010000051">
    <property type="protein sequence ID" value="MEM5345674.1"/>
    <property type="molecule type" value="Genomic_DNA"/>
</dbReference>
<dbReference type="GO" id="GO:0016810">
    <property type="term" value="F:hydrolase activity, acting on carbon-nitrogen (but not peptide) bonds"/>
    <property type="evidence" value="ECO:0007669"/>
    <property type="project" value="InterPro"/>
</dbReference>
<reference evidence="2 3" key="1">
    <citation type="journal article" date="2018" name="Int. J. Syst. Evol. Microbiol.">
        <title>Paraburkholderia azotifigens sp. nov., a nitrogen-fixing bacterium isolated from paddy soil.</title>
        <authorList>
            <person name="Choi G.M."/>
            <person name="Im W.T."/>
        </authorList>
    </citation>
    <scope>NUCLEOTIDE SEQUENCE [LARGE SCALE GENOMIC DNA]</scope>
    <source>
        <strain evidence="2 3">NF 2-5-3</strain>
    </source>
</reference>
<dbReference type="InterPro" id="IPR032466">
    <property type="entry name" value="Metal_Hydrolase"/>
</dbReference>
<dbReference type="SUPFAM" id="SSF51556">
    <property type="entry name" value="Metallo-dependent hydrolases"/>
    <property type="match status" value="1"/>
</dbReference>
<dbReference type="Proteomes" id="UP001481677">
    <property type="component" value="Unassembled WGS sequence"/>
</dbReference>
<dbReference type="SUPFAM" id="SSF51338">
    <property type="entry name" value="Composite domain of metallo-dependent hydrolases"/>
    <property type="match status" value="1"/>
</dbReference>
<reference evidence="2" key="2">
    <citation type="submission" date="2019-08" db="EMBL/GenBank/DDBJ databases">
        <authorList>
            <person name="Im W.-T."/>
        </authorList>
    </citation>
    <scope>NUCLEOTIDE SEQUENCE</scope>
    <source>
        <strain evidence="2">NF 2-5-3</strain>
    </source>
</reference>
<reference evidence="1 4" key="3">
    <citation type="submission" date="2024-01" db="EMBL/GenBank/DDBJ databases">
        <title>The diversity of rhizobia nodulating Mimosa spp. in eleven states of Brazil covering several biomes is determined by host plant, location, and edaphic factors.</title>
        <authorList>
            <person name="Rouws L."/>
            <person name="Barauna A."/>
            <person name="Beukes C."/>
            <person name="De Faria S.M."/>
            <person name="Gross E."/>
            <person name="Dos Reis Junior F.B."/>
            <person name="Simon M."/>
            <person name="Maluk M."/>
            <person name="Odee D.W."/>
            <person name="Kenicer G."/>
            <person name="Young J.P.W."/>
            <person name="Reis V.M."/>
            <person name="Zilli J."/>
            <person name="James E.K."/>
        </authorList>
    </citation>
    <scope>NUCLEOTIDE SEQUENCE [LARGE SCALE GENOMIC DNA]</scope>
    <source>
        <strain evidence="1 4">JPY530</strain>
    </source>
</reference>
<gene>
    <name evidence="2" type="ORF">FRZ40_41380</name>
    <name evidence="1" type="ORF">V4C56_39380</name>
</gene>
<evidence type="ECO:0000313" key="1">
    <source>
        <dbReference type="EMBL" id="MEM5345674.1"/>
    </source>
</evidence>
<dbReference type="AlphaFoldDB" id="A0A5C6V6N7"/>
<organism evidence="2 3">
    <name type="scientific">Paraburkholderia azotifigens</name>
    <dbReference type="NCBI Taxonomy" id="2057004"/>
    <lineage>
        <taxon>Bacteria</taxon>
        <taxon>Pseudomonadati</taxon>
        <taxon>Pseudomonadota</taxon>
        <taxon>Betaproteobacteria</taxon>
        <taxon>Burkholderiales</taxon>
        <taxon>Burkholderiaceae</taxon>
        <taxon>Paraburkholderia</taxon>
    </lineage>
</organism>
<comment type="caution">
    <text evidence="2">The sequence shown here is derived from an EMBL/GenBank/DDBJ whole genome shotgun (WGS) entry which is preliminary data.</text>
</comment>
<evidence type="ECO:0000313" key="2">
    <source>
        <dbReference type="EMBL" id="TXC80699.1"/>
    </source>
</evidence>
<keyword evidence="4" id="KW-1185">Reference proteome</keyword>
<keyword evidence="2" id="KW-0378">Hydrolase</keyword>
<protein>
    <submittedName>
        <fullName evidence="2">Amidohydrolase family protein</fullName>
    </submittedName>
</protein>
<name>A0A5C6V6N7_9BURK</name>
<dbReference type="Gene3D" id="3.20.20.140">
    <property type="entry name" value="Metal-dependent hydrolases"/>
    <property type="match status" value="1"/>
</dbReference>